<dbReference type="InterPro" id="IPR014710">
    <property type="entry name" value="RmlC-like_jellyroll"/>
</dbReference>
<name>A0A1F7ZZ18_9EURO</name>
<dbReference type="InterPro" id="IPR025979">
    <property type="entry name" value="ChrR-like_cupin_dom"/>
</dbReference>
<sequence length="139" mass="15839">MPMLQTAQVNTPLEALRPSAITTMIEHPSTHSRLISQNNTPSRDRRFTVHCKDLKWLTLAPKAEKVCVLPRHRQLDSAEIYVMKGSWAHPQIASFAEGDYVSESKGAIHDHLAFENDTELSTVSRDRRRFRTTTARICI</sequence>
<dbReference type="Gene3D" id="2.60.120.10">
    <property type="entry name" value="Jelly Rolls"/>
    <property type="match status" value="1"/>
</dbReference>
<protein>
    <recommendedName>
        <fullName evidence="1">ChrR-like cupin domain-containing protein</fullName>
    </recommendedName>
</protein>
<comment type="caution">
    <text evidence="2">The sequence shown here is derived from an EMBL/GenBank/DDBJ whole genome shotgun (WGS) entry which is preliminary data.</text>
</comment>
<reference evidence="2 3" key="1">
    <citation type="journal article" date="2016" name="Genome Biol. Evol.">
        <title>Draft genome sequence of an aflatoxigenic Aspergillus species, A. bombycis.</title>
        <authorList>
            <person name="Moore G.G."/>
            <person name="Mack B.M."/>
            <person name="Beltz S.B."/>
            <person name="Gilbert M.K."/>
        </authorList>
    </citation>
    <scope>NUCLEOTIDE SEQUENCE [LARGE SCALE GENOMIC DNA]</scope>
    <source>
        <strain evidence="3">NRRL 26010</strain>
    </source>
</reference>
<dbReference type="Pfam" id="PF12973">
    <property type="entry name" value="Cupin_7"/>
    <property type="match status" value="1"/>
</dbReference>
<dbReference type="GeneID" id="34450746"/>
<dbReference type="InterPro" id="IPR011051">
    <property type="entry name" value="RmlC_Cupin_sf"/>
</dbReference>
<dbReference type="SUPFAM" id="SSF51182">
    <property type="entry name" value="RmlC-like cupins"/>
    <property type="match status" value="1"/>
</dbReference>
<dbReference type="Proteomes" id="UP000179179">
    <property type="component" value="Unassembled WGS sequence"/>
</dbReference>
<dbReference type="AlphaFoldDB" id="A0A1F7ZZ18"/>
<organism evidence="2 3">
    <name type="scientific">Aspergillus bombycis</name>
    <dbReference type="NCBI Taxonomy" id="109264"/>
    <lineage>
        <taxon>Eukaryota</taxon>
        <taxon>Fungi</taxon>
        <taxon>Dikarya</taxon>
        <taxon>Ascomycota</taxon>
        <taxon>Pezizomycotina</taxon>
        <taxon>Eurotiomycetes</taxon>
        <taxon>Eurotiomycetidae</taxon>
        <taxon>Eurotiales</taxon>
        <taxon>Aspergillaceae</taxon>
        <taxon>Aspergillus</taxon>
    </lineage>
</organism>
<accession>A0A1F7ZZ18</accession>
<evidence type="ECO:0000313" key="3">
    <source>
        <dbReference type="Proteomes" id="UP000179179"/>
    </source>
</evidence>
<evidence type="ECO:0000259" key="1">
    <source>
        <dbReference type="Pfam" id="PF12973"/>
    </source>
</evidence>
<gene>
    <name evidence="2" type="ORF">ABOM_007356</name>
</gene>
<evidence type="ECO:0000313" key="2">
    <source>
        <dbReference type="EMBL" id="OGM44712.1"/>
    </source>
</evidence>
<proteinExistence type="predicted"/>
<feature type="domain" description="ChrR-like cupin" evidence="1">
    <location>
        <begin position="62"/>
        <end position="124"/>
    </location>
</feature>
<keyword evidence="3" id="KW-1185">Reference proteome</keyword>
<dbReference type="RefSeq" id="XP_022388429.1">
    <property type="nucleotide sequence ID" value="XM_022534485.1"/>
</dbReference>
<dbReference type="EMBL" id="LYCR01000051">
    <property type="protein sequence ID" value="OGM44712.1"/>
    <property type="molecule type" value="Genomic_DNA"/>
</dbReference>